<accession>S0FU42</accession>
<dbReference type="GO" id="GO:0032259">
    <property type="term" value="P:methylation"/>
    <property type="evidence" value="ECO:0007669"/>
    <property type="project" value="UniProtKB-KW"/>
</dbReference>
<keyword evidence="3" id="KW-1185">Reference proteome</keyword>
<dbReference type="CDD" id="cd02440">
    <property type="entry name" value="AdoMet_MTases"/>
    <property type="match status" value="1"/>
</dbReference>
<gene>
    <name evidence="2" type="ORF">CTER_1327</name>
</gene>
<evidence type="ECO:0000259" key="1">
    <source>
        <dbReference type="Pfam" id="PF13649"/>
    </source>
</evidence>
<keyword evidence="2" id="KW-0489">Methyltransferase</keyword>
<reference evidence="2 3" key="1">
    <citation type="journal article" date="2013" name="Genome Announc.">
        <title>Draft Genome Sequence of the Cellulolytic, Mesophilic, Anaerobic Bacterium Clostridium termitidis Strain CT1112 (DSM 5398).</title>
        <authorList>
            <person name="Lal S."/>
            <person name="Ramachandran U."/>
            <person name="Zhang X."/>
            <person name="Munir R."/>
            <person name="Sparling R."/>
            <person name="Levin D.B."/>
        </authorList>
    </citation>
    <scope>NUCLEOTIDE SEQUENCE [LARGE SCALE GENOMIC DNA]</scope>
    <source>
        <strain evidence="2 3">CT1112</strain>
    </source>
</reference>
<proteinExistence type="predicted"/>
<dbReference type="Pfam" id="PF13649">
    <property type="entry name" value="Methyltransf_25"/>
    <property type="match status" value="1"/>
</dbReference>
<keyword evidence="2" id="KW-0808">Transferase</keyword>
<evidence type="ECO:0000313" key="2">
    <source>
        <dbReference type="EMBL" id="EMS72704.1"/>
    </source>
</evidence>
<dbReference type="AlphaFoldDB" id="S0FU42"/>
<dbReference type="EMBL" id="AORV01000026">
    <property type="protein sequence ID" value="EMS72704.1"/>
    <property type="molecule type" value="Genomic_DNA"/>
</dbReference>
<dbReference type="STRING" id="1195236.CTER_1327"/>
<organism evidence="2 3">
    <name type="scientific">Ruminiclostridium cellobioparum subsp. termitidis CT1112</name>
    <dbReference type="NCBI Taxonomy" id="1195236"/>
    <lineage>
        <taxon>Bacteria</taxon>
        <taxon>Bacillati</taxon>
        <taxon>Bacillota</taxon>
        <taxon>Clostridia</taxon>
        <taxon>Eubacteriales</taxon>
        <taxon>Oscillospiraceae</taxon>
        <taxon>Ruminiclostridium</taxon>
    </lineage>
</organism>
<dbReference type="eggNOG" id="COG2226">
    <property type="taxonomic scope" value="Bacteria"/>
</dbReference>
<dbReference type="GO" id="GO:0008168">
    <property type="term" value="F:methyltransferase activity"/>
    <property type="evidence" value="ECO:0007669"/>
    <property type="project" value="UniProtKB-KW"/>
</dbReference>
<evidence type="ECO:0000313" key="3">
    <source>
        <dbReference type="Proteomes" id="UP000014155"/>
    </source>
</evidence>
<dbReference type="Proteomes" id="UP000014155">
    <property type="component" value="Unassembled WGS sequence"/>
</dbReference>
<dbReference type="SUPFAM" id="SSF53335">
    <property type="entry name" value="S-adenosyl-L-methionine-dependent methyltransferases"/>
    <property type="match status" value="1"/>
</dbReference>
<feature type="domain" description="Methyltransferase" evidence="1">
    <location>
        <begin position="52"/>
        <end position="126"/>
    </location>
</feature>
<dbReference type="Gene3D" id="3.40.50.150">
    <property type="entry name" value="Vaccinia Virus protein VP39"/>
    <property type="match status" value="1"/>
</dbReference>
<dbReference type="RefSeq" id="WP_004624965.1">
    <property type="nucleotide sequence ID" value="NZ_AORV01000026.1"/>
</dbReference>
<sequence>MSYMKTARRKKDIGINGRMAKWYDKNTRSSRLSEMREYADMVNGYADRGAAVLEVAPGPGYLAIELAKRGFSVTGVEISADFVEIEKHNAREAGVNVDFRQGNASALPLPDSAFDFIICSAAFKTFLKNGAYTREGFEELISQTDFGHHKILKQGIGFQVWMYKLGMQI</sequence>
<dbReference type="InterPro" id="IPR029063">
    <property type="entry name" value="SAM-dependent_MTases_sf"/>
</dbReference>
<protein>
    <submittedName>
        <fullName evidence="2">Methyltransferase</fullName>
    </submittedName>
</protein>
<name>S0FU42_RUMCE</name>
<dbReference type="PATRIC" id="fig|1195236.3.peg.1644"/>
<dbReference type="InterPro" id="IPR041698">
    <property type="entry name" value="Methyltransf_25"/>
</dbReference>
<dbReference type="PANTHER" id="PTHR43464">
    <property type="entry name" value="METHYLTRANSFERASE"/>
    <property type="match status" value="1"/>
</dbReference>
<comment type="caution">
    <text evidence="2">The sequence shown here is derived from an EMBL/GenBank/DDBJ whole genome shotgun (WGS) entry which is preliminary data.</text>
</comment>